<sequence length="917" mass="103032">MNPLPRPRILIVDDKPANLTALRALLSRVNAEIHPALSGHEALALLVEHDFALMLLDVDMPGMDGFEVARTAFKLEQTRNLPILFLTAAYKDDFHRLQGYKSGAVDYIEKPIDDVILLSKVRLFLNLYNARNESEQLRQELHLSEERFKFALEGSTDGLWDWNIATGSVYFSPRWCAMLGYEPGEIEPNVGSWARLVHPADKAAVMARLDDHLAGRIPLYQTEHRLRTKIGEWMWVLDRGKVVARARNGTPLRAVGTHQDISPRKIMEEELRRSRENYEKLTTRIPVGVYKFRCTAQNGISFDYVSEPFCALFGLDRETLSRDVMQIFRVAHPEEQEEFLRLTLEIAKKREPFLWIGRFTVAGQVRWLHIQSTPNIELIGDTTWDGVVIDITERKALEEAMLKAKQEADTANRAKSRFLATMSHEIRTPMNTILGMGEMLRESPRLSPRERQMVQIANRAGESLMALVHDILDLSKIEAGQMQLESIPFVLEVELNQTLAIIRESATAKGIEAALSLEPGLPRQVRGDPQRLRQVLLNLLGNAIKFTHQGGIALRARQVDGGMIQFLVQDTGIGIPEDRLKEIFQPFTQGDASTPRRFGGTGLGLNICHQLVTLMGGRIWVESRMGSGSIFYVQLPLGEEQTMPEPVILSTPPEEIPLHTSDAPRLLVVDDTEDNRQVILAFLEGGNQVIVEAASGTEALERFLAEPFDLVFMDIMMPGMDGLETTRRIRAAETETGRRRTPVIAVTAHAMKEDMERSLAAGCDLHLSKPLRRGEVLEVLNRFLARGQHIPEPTQPDKSPPQVIDPVLLEQLKNETGSGFARILEMFLKNFPGRLDALRAAWETHDAEGLRQVAHKLKGTSSTFGATRFAQACAELEQLAVRQASLTLLQDALDTVLNEAGLMQRRLEILAIETHDD</sequence>
<dbReference type="SMART" id="SM00073">
    <property type="entry name" value="HPT"/>
    <property type="match status" value="1"/>
</dbReference>
<dbReference type="PRINTS" id="PR00344">
    <property type="entry name" value="BCTRLSENSOR"/>
</dbReference>
<proteinExistence type="predicted"/>
<comment type="subcellular location">
    <subcellularLocation>
        <location evidence="2">Cell membrane</location>
        <topology evidence="2">Multi-pass membrane protein</topology>
    </subcellularLocation>
</comment>
<accession>A0ABQ0C7P4</accession>
<evidence type="ECO:0000259" key="16">
    <source>
        <dbReference type="PROSITE" id="PS50112"/>
    </source>
</evidence>
<dbReference type="Proteomes" id="UP001628193">
    <property type="component" value="Unassembled WGS sequence"/>
</dbReference>
<dbReference type="InterPro" id="IPR005467">
    <property type="entry name" value="His_kinase_dom"/>
</dbReference>
<comment type="catalytic activity">
    <reaction evidence="1">
        <text>ATP + protein L-histidine = ADP + protein N-phospho-L-histidine.</text>
        <dbReference type="EC" id="2.7.13.3"/>
    </reaction>
</comment>
<dbReference type="SUPFAM" id="SSF55785">
    <property type="entry name" value="PYP-like sensor domain (PAS domain)"/>
    <property type="match status" value="2"/>
</dbReference>
<dbReference type="CDD" id="cd00130">
    <property type="entry name" value="PAS"/>
    <property type="match status" value="2"/>
</dbReference>
<feature type="domain" description="Response regulatory" evidence="15">
    <location>
        <begin position="665"/>
        <end position="784"/>
    </location>
</feature>
<evidence type="ECO:0000256" key="13">
    <source>
        <dbReference type="PROSITE-ProRule" id="PRU00169"/>
    </source>
</evidence>
<dbReference type="CDD" id="cd17546">
    <property type="entry name" value="REC_hyHK_CKI1_RcsC-like"/>
    <property type="match status" value="1"/>
</dbReference>
<dbReference type="SMART" id="SM00086">
    <property type="entry name" value="PAC"/>
    <property type="match status" value="1"/>
</dbReference>
<dbReference type="InterPro" id="IPR035965">
    <property type="entry name" value="PAS-like_dom_sf"/>
</dbReference>
<dbReference type="SUPFAM" id="SSF47226">
    <property type="entry name" value="Histidine-containing phosphotransfer domain, HPT domain"/>
    <property type="match status" value="1"/>
</dbReference>
<dbReference type="InterPro" id="IPR013655">
    <property type="entry name" value="PAS_fold_3"/>
</dbReference>
<feature type="domain" description="HPt" evidence="18">
    <location>
        <begin position="816"/>
        <end position="910"/>
    </location>
</feature>
<evidence type="ECO:0000259" key="14">
    <source>
        <dbReference type="PROSITE" id="PS50109"/>
    </source>
</evidence>
<dbReference type="InterPro" id="IPR036641">
    <property type="entry name" value="HPT_dom_sf"/>
</dbReference>
<dbReference type="Gene3D" id="3.30.450.20">
    <property type="entry name" value="PAS domain"/>
    <property type="match status" value="2"/>
</dbReference>
<comment type="caution">
    <text evidence="19">The sequence shown here is derived from an EMBL/GenBank/DDBJ whole genome shotgun (WGS) entry which is preliminary data.</text>
</comment>
<dbReference type="InterPro" id="IPR011006">
    <property type="entry name" value="CheY-like_superfamily"/>
</dbReference>
<dbReference type="Pfam" id="PF01627">
    <property type="entry name" value="Hpt"/>
    <property type="match status" value="1"/>
</dbReference>
<dbReference type="GO" id="GO:0004673">
    <property type="term" value="F:protein histidine kinase activity"/>
    <property type="evidence" value="ECO:0007669"/>
    <property type="project" value="UniProtKB-EC"/>
</dbReference>
<keyword evidence="4" id="KW-1003">Cell membrane</keyword>
<dbReference type="InterPro" id="IPR000014">
    <property type="entry name" value="PAS"/>
</dbReference>
<evidence type="ECO:0000256" key="12">
    <source>
        <dbReference type="PROSITE-ProRule" id="PRU00110"/>
    </source>
</evidence>
<feature type="domain" description="Response regulatory" evidence="15">
    <location>
        <begin position="8"/>
        <end position="125"/>
    </location>
</feature>
<evidence type="ECO:0000256" key="10">
    <source>
        <dbReference type="ARBA" id="ARBA00023012"/>
    </source>
</evidence>
<evidence type="ECO:0000256" key="3">
    <source>
        <dbReference type="ARBA" id="ARBA00012438"/>
    </source>
</evidence>
<evidence type="ECO:0000256" key="8">
    <source>
        <dbReference type="ARBA" id="ARBA00022840"/>
    </source>
</evidence>
<dbReference type="PANTHER" id="PTHR45339:SF1">
    <property type="entry name" value="HYBRID SIGNAL TRANSDUCTION HISTIDINE KINASE J"/>
    <property type="match status" value="1"/>
</dbReference>
<dbReference type="Pfam" id="PF08447">
    <property type="entry name" value="PAS_3"/>
    <property type="match status" value="1"/>
</dbReference>
<dbReference type="EMBL" id="BAAFGK010000004">
    <property type="protein sequence ID" value="GAB0056901.1"/>
    <property type="molecule type" value="Genomic_DNA"/>
</dbReference>
<dbReference type="PANTHER" id="PTHR45339">
    <property type="entry name" value="HYBRID SIGNAL TRANSDUCTION HISTIDINE KINASE J"/>
    <property type="match status" value="1"/>
</dbReference>
<evidence type="ECO:0000256" key="6">
    <source>
        <dbReference type="ARBA" id="ARBA00022692"/>
    </source>
</evidence>
<reference evidence="19 20" key="1">
    <citation type="submission" date="2024-05" db="EMBL/GenBank/DDBJ databases">
        <authorList>
            <consortium name="Candidatus Magnetaquicoccaceae bacterium FCR-1 genome sequencing consortium"/>
            <person name="Shimoshige H."/>
            <person name="Shimamura S."/>
            <person name="Taoka A."/>
            <person name="Kobayashi H."/>
            <person name="Maekawa T."/>
        </authorList>
    </citation>
    <scope>NUCLEOTIDE SEQUENCE [LARGE SCALE GENOMIC DNA]</scope>
    <source>
        <strain evidence="19 20">FCR-1</strain>
    </source>
</reference>
<dbReference type="PROSITE" id="PS50110">
    <property type="entry name" value="RESPONSE_REGULATORY"/>
    <property type="match status" value="2"/>
</dbReference>
<dbReference type="Pfam" id="PF00512">
    <property type="entry name" value="HisKA"/>
    <property type="match status" value="1"/>
</dbReference>
<dbReference type="InterPro" id="IPR036097">
    <property type="entry name" value="HisK_dim/P_sf"/>
</dbReference>
<dbReference type="SMART" id="SM00448">
    <property type="entry name" value="REC"/>
    <property type="match status" value="2"/>
</dbReference>
<feature type="modified residue" description="4-aspartylphosphate" evidence="13">
    <location>
        <position position="714"/>
    </location>
</feature>
<dbReference type="SMART" id="SM00388">
    <property type="entry name" value="HisKA"/>
    <property type="match status" value="1"/>
</dbReference>
<dbReference type="PROSITE" id="PS50112">
    <property type="entry name" value="PAS"/>
    <property type="match status" value="1"/>
</dbReference>
<keyword evidence="11" id="KW-0472">Membrane</keyword>
<dbReference type="EC" id="2.7.13.3" evidence="3"/>
<dbReference type="Gene3D" id="3.40.50.2300">
    <property type="match status" value="2"/>
</dbReference>
<dbReference type="Pfam" id="PF13426">
    <property type="entry name" value="PAS_9"/>
    <property type="match status" value="1"/>
</dbReference>
<dbReference type="RefSeq" id="WP_420904617.1">
    <property type="nucleotide sequence ID" value="NZ_BAAFGK010000004.1"/>
</dbReference>
<dbReference type="InterPro" id="IPR003661">
    <property type="entry name" value="HisK_dim/P_dom"/>
</dbReference>
<evidence type="ECO:0000256" key="9">
    <source>
        <dbReference type="ARBA" id="ARBA00022989"/>
    </source>
</evidence>
<dbReference type="CDD" id="cd00082">
    <property type="entry name" value="HisKA"/>
    <property type="match status" value="1"/>
</dbReference>
<dbReference type="InterPro" id="IPR004358">
    <property type="entry name" value="Sig_transdc_His_kin-like_C"/>
</dbReference>
<dbReference type="SUPFAM" id="SSF55874">
    <property type="entry name" value="ATPase domain of HSP90 chaperone/DNA topoisomerase II/histidine kinase"/>
    <property type="match status" value="1"/>
</dbReference>
<evidence type="ECO:0000259" key="18">
    <source>
        <dbReference type="PROSITE" id="PS50894"/>
    </source>
</evidence>
<feature type="domain" description="PAC" evidence="17">
    <location>
        <begin position="220"/>
        <end position="273"/>
    </location>
</feature>
<dbReference type="InterPro" id="IPR036890">
    <property type="entry name" value="HATPase_C_sf"/>
</dbReference>
<dbReference type="SMART" id="SM00387">
    <property type="entry name" value="HATPase_c"/>
    <property type="match status" value="1"/>
</dbReference>
<keyword evidence="19" id="KW-0418">Kinase</keyword>
<dbReference type="SUPFAM" id="SSF47384">
    <property type="entry name" value="Homodimeric domain of signal transducing histidine kinase"/>
    <property type="match status" value="1"/>
</dbReference>
<feature type="domain" description="Histidine kinase" evidence="14">
    <location>
        <begin position="421"/>
        <end position="639"/>
    </location>
</feature>
<feature type="domain" description="PAS" evidence="16">
    <location>
        <begin position="144"/>
        <end position="216"/>
    </location>
</feature>
<dbReference type="Gene3D" id="1.20.120.160">
    <property type="entry name" value="HPT domain"/>
    <property type="match status" value="1"/>
</dbReference>
<keyword evidence="19" id="KW-0808">Transferase</keyword>
<dbReference type="InterPro" id="IPR008207">
    <property type="entry name" value="Sig_transdc_His_kin_Hpt_dom"/>
</dbReference>
<evidence type="ECO:0000256" key="11">
    <source>
        <dbReference type="ARBA" id="ARBA00023136"/>
    </source>
</evidence>
<keyword evidence="7" id="KW-0547">Nucleotide-binding</keyword>
<evidence type="ECO:0000256" key="7">
    <source>
        <dbReference type="ARBA" id="ARBA00022741"/>
    </source>
</evidence>
<dbReference type="InterPro" id="IPR000700">
    <property type="entry name" value="PAS-assoc_C"/>
</dbReference>
<dbReference type="SUPFAM" id="SSF52172">
    <property type="entry name" value="CheY-like"/>
    <property type="match status" value="2"/>
</dbReference>
<evidence type="ECO:0000256" key="1">
    <source>
        <dbReference type="ARBA" id="ARBA00000085"/>
    </source>
</evidence>
<keyword evidence="8" id="KW-0067">ATP-binding</keyword>
<keyword evidence="5 13" id="KW-0597">Phosphoprotein</keyword>
<dbReference type="SMART" id="SM00091">
    <property type="entry name" value="PAS"/>
    <property type="match status" value="1"/>
</dbReference>
<dbReference type="CDD" id="cd00088">
    <property type="entry name" value="HPT"/>
    <property type="match status" value="1"/>
</dbReference>
<dbReference type="Pfam" id="PF00072">
    <property type="entry name" value="Response_reg"/>
    <property type="match status" value="2"/>
</dbReference>
<keyword evidence="9" id="KW-1133">Transmembrane helix</keyword>
<dbReference type="Gene3D" id="1.10.287.130">
    <property type="match status" value="1"/>
</dbReference>
<evidence type="ECO:0000259" key="15">
    <source>
        <dbReference type="PROSITE" id="PS50110"/>
    </source>
</evidence>
<dbReference type="Pfam" id="PF02518">
    <property type="entry name" value="HATPase_c"/>
    <property type="match status" value="1"/>
</dbReference>
<name>A0ABQ0C7P4_9PROT</name>
<gene>
    <name evidence="19" type="primary">rcsC_29</name>
    <name evidence="19" type="ORF">SIID45300_01216</name>
</gene>
<keyword evidence="10" id="KW-0902">Two-component regulatory system</keyword>
<keyword evidence="20" id="KW-1185">Reference proteome</keyword>
<dbReference type="PROSITE" id="PS50894">
    <property type="entry name" value="HPT"/>
    <property type="match status" value="1"/>
</dbReference>
<evidence type="ECO:0000313" key="19">
    <source>
        <dbReference type="EMBL" id="GAB0056901.1"/>
    </source>
</evidence>
<evidence type="ECO:0000256" key="4">
    <source>
        <dbReference type="ARBA" id="ARBA00022475"/>
    </source>
</evidence>
<dbReference type="InterPro" id="IPR001610">
    <property type="entry name" value="PAC"/>
</dbReference>
<protein>
    <recommendedName>
        <fullName evidence="3">histidine kinase</fullName>
        <ecNumber evidence="3">2.7.13.3</ecNumber>
    </recommendedName>
</protein>
<evidence type="ECO:0000256" key="2">
    <source>
        <dbReference type="ARBA" id="ARBA00004651"/>
    </source>
</evidence>
<dbReference type="InterPro" id="IPR003594">
    <property type="entry name" value="HATPase_dom"/>
</dbReference>
<dbReference type="Gene3D" id="3.30.565.10">
    <property type="entry name" value="Histidine kinase-like ATPase, C-terminal domain"/>
    <property type="match status" value="1"/>
</dbReference>
<feature type="modified residue" description="4-aspartylphosphate" evidence="13">
    <location>
        <position position="57"/>
    </location>
</feature>
<feature type="modified residue" description="Phosphohistidine" evidence="12">
    <location>
        <position position="855"/>
    </location>
</feature>
<organism evidence="19 20">
    <name type="scientific">Candidatus Magnetaquiglobus chichijimensis</name>
    <dbReference type="NCBI Taxonomy" id="3141448"/>
    <lineage>
        <taxon>Bacteria</taxon>
        <taxon>Pseudomonadati</taxon>
        <taxon>Pseudomonadota</taxon>
        <taxon>Magnetococcia</taxon>
        <taxon>Magnetococcales</taxon>
        <taxon>Candidatus Magnetaquicoccaceae</taxon>
        <taxon>Candidatus Magnetaquiglobus</taxon>
    </lineage>
</organism>
<evidence type="ECO:0000313" key="20">
    <source>
        <dbReference type="Proteomes" id="UP001628193"/>
    </source>
</evidence>
<dbReference type="NCBIfam" id="TIGR00229">
    <property type="entry name" value="sensory_box"/>
    <property type="match status" value="2"/>
</dbReference>
<reference evidence="19 20" key="2">
    <citation type="submission" date="2024-09" db="EMBL/GenBank/DDBJ databases">
        <title>Draft genome sequence of Candidatus Magnetaquicoccaceae bacterium FCR-1.</title>
        <authorList>
            <person name="Shimoshige H."/>
            <person name="Shimamura S."/>
            <person name="Taoka A."/>
            <person name="Kobayashi H."/>
            <person name="Maekawa T."/>
        </authorList>
    </citation>
    <scope>NUCLEOTIDE SEQUENCE [LARGE SCALE GENOMIC DNA]</scope>
    <source>
        <strain evidence="19 20">FCR-1</strain>
    </source>
</reference>
<dbReference type="CDD" id="cd16922">
    <property type="entry name" value="HATPase_EvgS-ArcB-TorS-like"/>
    <property type="match status" value="1"/>
</dbReference>
<dbReference type="PROSITE" id="PS50113">
    <property type="entry name" value="PAC"/>
    <property type="match status" value="1"/>
</dbReference>
<dbReference type="PROSITE" id="PS50109">
    <property type="entry name" value="HIS_KIN"/>
    <property type="match status" value="1"/>
</dbReference>
<keyword evidence="6" id="KW-0812">Transmembrane</keyword>
<evidence type="ECO:0000256" key="5">
    <source>
        <dbReference type="ARBA" id="ARBA00022553"/>
    </source>
</evidence>
<evidence type="ECO:0000259" key="17">
    <source>
        <dbReference type="PROSITE" id="PS50113"/>
    </source>
</evidence>
<dbReference type="InterPro" id="IPR001789">
    <property type="entry name" value="Sig_transdc_resp-reg_receiver"/>
</dbReference>